<dbReference type="InterPro" id="IPR039426">
    <property type="entry name" value="TonB-dep_rcpt-like"/>
</dbReference>
<keyword evidence="5" id="KW-0472">Membrane</keyword>
<dbReference type="InterPro" id="IPR036942">
    <property type="entry name" value="Beta-barrel_TonB_sf"/>
</dbReference>
<accession>A0ABX0X689</accession>
<dbReference type="EMBL" id="JAATJH010000001">
    <property type="protein sequence ID" value="NJC24715.1"/>
    <property type="molecule type" value="Genomic_DNA"/>
</dbReference>
<evidence type="ECO:0000256" key="3">
    <source>
        <dbReference type="ARBA" id="ARBA00022452"/>
    </source>
</evidence>
<dbReference type="Pfam" id="PF25183">
    <property type="entry name" value="OMP_b-brl_4"/>
    <property type="match status" value="2"/>
</dbReference>
<dbReference type="Gene3D" id="2.60.40.1120">
    <property type="entry name" value="Carboxypeptidase-like, regulatory domain"/>
    <property type="match status" value="1"/>
</dbReference>
<keyword evidence="4" id="KW-0812">Transmembrane</keyword>
<gene>
    <name evidence="9" type="ORF">GGR27_000196</name>
</gene>
<evidence type="ECO:0000256" key="4">
    <source>
        <dbReference type="ARBA" id="ARBA00022692"/>
    </source>
</evidence>
<comment type="subcellular location">
    <subcellularLocation>
        <location evidence="1">Cell outer membrane</location>
        <topology evidence="1">Multi-pass membrane protein</topology>
    </subcellularLocation>
</comment>
<evidence type="ECO:0000313" key="9">
    <source>
        <dbReference type="EMBL" id="NJC24715.1"/>
    </source>
</evidence>
<dbReference type="SUPFAM" id="SSF56935">
    <property type="entry name" value="Porins"/>
    <property type="match status" value="1"/>
</dbReference>
<dbReference type="Proteomes" id="UP000770785">
    <property type="component" value="Unassembled WGS sequence"/>
</dbReference>
<feature type="signal peptide" evidence="7">
    <location>
        <begin position="1"/>
        <end position="23"/>
    </location>
</feature>
<keyword evidence="7" id="KW-0732">Signal</keyword>
<keyword evidence="3" id="KW-1134">Transmembrane beta strand</keyword>
<keyword evidence="10" id="KW-1185">Reference proteome</keyword>
<sequence length="1105" mass="120839">MRIFTSFFGTLLLVLAMSVAATAQGVTTASIFGKITDNDSGEPLIGATVQAVHTPSGSTYGNVTDLDGFFRIPGMRVGGPYTLTATYVGYEPIIRENVSLQLGQAFSFSPKMGSGAVELTGVEVIANRSDIFNGSRTGQETTISEEVINSLPTVSRGIADFVRLNPLARIEGDNGAIQIAGQNNRFNSIYIDGAVNNDAFGLSGSGTNGGQTGVSPISIDAVEQFVVATTPFDIRQSGFAGGAISAVTRSGTNDLEGSAYYFFRNDGLTRDNGFETEDGNFTYPSISDFSAKTYGARLGGALVKNKVFFFVNAEIQRDETPNVFDFDNYQGDSDAAAITQLSDFVRDEYGYDVGTFDNNTSSLNSTKLIGKLDFNISPIHKLSVRHSYVEAENIGARNSGTRDIGFFNGSQSFVSKTNSSAVELNSLFGDMANNLTIGGTFVRDDRDPLGAPFPVVNIRDGGNGDIQFGSEPFSTANSLSQDIVTIRNDLSIYKGRHSITVGVNAEFFRADNLFIRQNYGDYDFNGNDSITGLQQFYQGLPASRFERSFSQVDNVIGDESAAESTISQSLIGFYVQDEYTVNERLRVTGGLRVDVPIWSADLPLNADFNDNVIPQLTEVGYDLEGAKTGQFINTQLAFSPRISFNYDVLGDQTLQARGGIGIFTSRIPLVWPGGSFNNYGFNISSRRIEDDESDAVVFNPDPNTQVPGEVNVDNPVPGGQIDLFAEDFKLPQTTMFNLAVDYKLPFGLIATVEGLYTKFNNYVRYQRLDLNPAAQRRLTGTPDNRVYYVNIDNDDNPETDEIQFLDTDYDGGIYLGTNTDKGYSYNGSVVLQRPYYKGLVASLGYSYGASFSLFDGTSSQNSSQWRGLYDTEGRNNDGPVQRSTFSPGGRVFGNVAYTFEGEKSSQTFSVFMNGQNGGYYTYVVGAQNRDFVDDGGFNFNEVAYIPATSTDVRLVANDDGISAADQYAALDAFIDNDNYLSDNRGGYAERNSSALPFKTIFDARFLQSFKVQSGSKSNVIQLSIDVFNLNNLLNKEWGRQYRRGFGSYTLLNLDDISDEGVPTYTVNSEILDGIDSDELFEDSLDDTGLRSSRWTMQLGVRYIFK</sequence>
<dbReference type="RefSeq" id="WP_168035529.1">
    <property type="nucleotide sequence ID" value="NZ_JAATJH010000001.1"/>
</dbReference>
<feature type="domain" description="TonB-dependent transporter Oar-like beta-barrel" evidence="8">
    <location>
        <begin position="357"/>
        <end position="1033"/>
    </location>
</feature>
<name>A0ABX0X689_9BACT</name>
<comment type="caution">
    <text evidence="9">The sequence shown here is derived from an EMBL/GenBank/DDBJ whole genome shotgun (WGS) entry which is preliminary data.</text>
</comment>
<evidence type="ECO:0000313" key="10">
    <source>
        <dbReference type="Proteomes" id="UP000770785"/>
    </source>
</evidence>
<dbReference type="PANTHER" id="PTHR30069:SF46">
    <property type="entry name" value="OAR PROTEIN"/>
    <property type="match status" value="1"/>
</dbReference>
<dbReference type="InterPro" id="IPR008969">
    <property type="entry name" value="CarboxyPept-like_regulatory"/>
</dbReference>
<keyword evidence="6" id="KW-0998">Cell outer membrane</keyword>
<evidence type="ECO:0000256" key="6">
    <source>
        <dbReference type="ARBA" id="ARBA00023237"/>
    </source>
</evidence>
<organism evidence="9 10">
    <name type="scientific">Neolewinella antarctica</name>
    <dbReference type="NCBI Taxonomy" id="442734"/>
    <lineage>
        <taxon>Bacteria</taxon>
        <taxon>Pseudomonadati</taxon>
        <taxon>Bacteroidota</taxon>
        <taxon>Saprospiria</taxon>
        <taxon>Saprospirales</taxon>
        <taxon>Lewinellaceae</taxon>
        <taxon>Neolewinella</taxon>
    </lineage>
</organism>
<keyword evidence="2" id="KW-0813">Transport</keyword>
<proteinExistence type="predicted"/>
<evidence type="ECO:0000259" key="8">
    <source>
        <dbReference type="Pfam" id="PF25183"/>
    </source>
</evidence>
<evidence type="ECO:0000256" key="2">
    <source>
        <dbReference type="ARBA" id="ARBA00022448"/>
    </source>
</evidence>
<protein>
    <recommendedName>
        <fullName evidence="8">TonB-dependent transporter Oar-like beta-barrel domain-containing protein</fullName>
    </recommendedName>
</protein>
<evidence type="ECO:0000256" key="1">
    <source>
        <dbReference type="ARBA" id="ARBA00004571"/>
    </source>
</evidence>
<feature type="domain" description="TonB-dependent transporter Oar-like beta-barrel" evidence="8">
    <location>
        <begin position="247"/>
        <end position="322"/>
    </location>
</feature>
<dbReference type="InterPro" id="IPR057601">
    <property type="entry name" value="Oar-like_b-barrel"/>
</dbReference>
<dbReference type="Pfam" id="PF13620">
    <property type="entry name" value="CarboxypepD_reg"/>
    <property type="match status" value="1"/>
</dbReference>
<dbReference type="SUPFAM" id="SSF49464">
    <property type="entry name" value="Carboxypeptidase regulatory domain-like"/>
    <property type="match status" value="1"/>
</dbReference>
<evidence type="ECO:0000256" key="5">
    <source>
        <dbReference type="ARBA" id="ARBA00023136"/>
    </source>
</evidence>
<evidence type="ECO:0000256" key="7">
    <source>
        <dbReference type="SAM" id="SignalP"/>
    </source>
</evidence>
<feature type="chain" id="PRO_5047308042" description="TonB-dependent transporter Oar-like beta-barrel domain-containing protein" evidence="7">
    <location>
        <begin position="24"/>
        <end position="1105"/>
    </location>
</feature>
<reference evidence="9 10" key="1">
    <citation type="submission" date="2020-03" db="EMBL/GenBank/DDBJ databases">
        <title>Genomic Encyclopedia of Type Strains, Phase IV (KMG-IV): sequencing the most valuable type-strain genomes for metagenomic binning, comparative biology and taxonomic classification.</title>
        <authorList>
            <person name="Goeker M."/>
        </authorList>
    </citation>
    <scope>NUCLEOTIDE SEQUENCE [LARGE SCALE GENOMIC DNA]</scope>
    <source>
        <strain evidence="9 10">DSM 105096</strain>
    </source>
</reference>
<dbReference type="Gene3D" id="2.40.170.20">
    <property type="entry name" value="TonB-dependent receptor, beta-barrel domain"/>
    <property type="match status" value="1"/>
</dbReference>
<dbReference type="PANTHER" id="PTHR30069">
    <property type="entry name" value="TONB-DEPENDENT OUTER MEMBRANE RECEPTOR"/>
    <property type="match status" value="1"/>
</dbReference>